<organism evidence="9 10">
    <name type="scientific">Periconia macrospinosa</name>
    <dbReference type="NCBI Taxonomy" id="97972"/>
    <lineage>
        <taxon>Eukaryota</taxon>
        <taxon>Fungi</taxon>
        <taxon>Dikarya</taxon>
        <taxon>Ascomycota</taxon>
        <taxon>Pezizomycotina</taxon>
        <taxon>Dothideomycetes</taxon>
        <taxon>Pleosporomycetidae</taxon>
        <taxon>Pleosporales</taxon>
        <taxon>Massarineae</taxon>
        <taxon>Periconiaceae</taxon>
        <taxon>Periconia</taxon>
    </lineage>
</organism>
<feature type="transmembrane region" description="Helical" evidence="6">
    <location>
        <begin position="395"/>
        <end position="417"/>
    </location>
</feature>
<evidence type="ECO:0000313" key="9">
    <source>
        <dbReference type="EMBL" id="PVI02691.1"/>
    </source>
</evidence>
<feature type="transmembrane region" description="Helical" evidence="6">
    <location>
        <begin position="306"/>
        <end position="325"/>
    </location>
</feature>
<feature type="signal peptide" evidence="7">
    <location>
        <begin position="1"/>
        <end position="20"/>
    </location>
</feature>
<evidence type="ECO:0000259" key="8">
    <source>
        <dbReference type="PROSITE" id="PS50850"/>
    </source>
</evidence>
<keyword evidence="4 6" id="KW-1133">Transmembrane helix</keyword>
<dbReference type="AlphaFoldDB" id="A0A2V1DWY8"/>
<feature type="transmembrane region" description="Helical" evidence="6">
    <location>
        <begin position="51"/>
        <end position="74"/>
    </location>
</feature>
<name>A0A2V1DWY8_9PLEO</name>
<dbReference type="Pfam" id="PF07690">
    <property type="entry name" value="MFS_1"/>
    <property type="match status" value="1"/>
</dbReference>
<evidence type="ECO:0000313" key="10">
    <source>
        <dbReference type="Proteomes" id="UP000244855"/>
    </source>
</evidence>
<dbReference type="PANTHER" id="PTHR43791:SF103">
    <property type="entry name" value="MAJOR FACILITATOR SUPERFAMILY (MFS) PROFILE DOMAIN-CONTAINING PROTEIN-RELATED"/>
    <property type="match status" value="1"/>
</dbReference>
<dbReference type="GO" id="GO:0022857">
    <property type="term" value="F:transmembrane transporter activity"/>
    <property type="evidence" value="ECO:0007669"/>
    <property type="project" value="InterPro"/>
</dbReference>
<gene>
    <name evidence="9" type="ORF">DM02DRAFT_589189</name>
</gene>
<feature type="transmembrane region" description="Helical" evidence="6">
    <location>
        <begin position="367"/>
        <end position="388"/>
    </location>
</feature>
<feature type="transmembrane region" description="Helical" evidence="6">
    <location>
        <begin position="240"/>
        <end position="264"/>
    </location>
</feature>
<dbReference type="InterPro" id="IPR036259">
    <property type="entry name" value="MFS_trans_sf"/>
</dbReference>
<dbReference type="Gene3D" id="1.20.1250.20">
    <property type="entry name" value="MFS general substrate transporter like domains"/>
    <property type="match status" value="2"/>
</dbReference>
<dbReference type="PANTHER" id="PTHR43791">
    <property type="entry name" value="PERMEASE-RELATED"/>
    <property type="match status" value="1"/>
</dbReference>
<dbReference type="InterPro" id="IPR020846">
    <property type="entry name" value="MFS_dom"/>
</dbReference>
<keyword evidence="5 6" id="KW-0472">Membrane</keyword>
<dbReference type="InterPro" id="IPR011701">
    <property type="entry name" value="MFS"/>
</dbReference>
<dbReference type="EMBL" id="KZ805340">
    <property type="protein sequence ID" value="PVI02691.1"/>
    <property type="molecule type" value="Genomic_DNA"/>
</dbReference>
<keyword evidence="10" id="KW-1185">Reference proteome</keyword>
<protein>
    <submittedName>
        <fullName evidence="9">Allantoin permease</fullName>
    </submittedName>
</protein>
<dbReference type="SUPFAM" id="SSF103473">
    <property type="entry name" value="MFS general substrate transporter"/>
    <property type="match status" value="1"/>
</dbReference>
<dbReference type="PROSITE" id="PS50850">
    <property type="entry name" value="MFS"/>
    <property type="match status" value="1"/>
</dbReference>
<evidence type="ECO:0000256" key="7">
    <source>
        <dbReference type="SAM" id="SignalP"/>
    </source>
</evidence>
<feature type="domain" description="Major facilitator superfamily (MFS) profile" evidence="8">
    <location>
        <begin position="14"/>
        <end position="425"/>
    </location>
</feature>
<evidence type="ECO:0000256" key="4">
    <source>
        <dbReference type="ARBA" id="ARBA00022989"/>
    </source>
</evidence>
<dbReference type="Proteomes" id="UP000244855">
    <property type="component" value="Unassembled WGS sequence"/>
</dbReference>
<feature type="transmembrane region" description="Helical" evidence="6">
    <location>
        <begin position="86"/>
        <end position="112"/>
    </location>
</feature>
<keyword evidence="7" id="KW-0732">Signal</keyword>
<evidence type="ECO:0000256" key="5">
    <source>
        <dbReference type="ARBA" id="ARBA00023136"/>
    </source>
</evidence>
<keyword evidence="3 6" id="KW-0812">Transmembrane</keyword>
<feature type="transmembrane region" description="Helical" evidence="6">
    <location>
        <begin position="171"/>
        <end position="191"/>
    </location>
</feature>
<evidence type="ECO:0000256" key="3">
    <source>
        <dbReference type="ARBA" id="ARBA00022692"/>
    </source>
</evidence>
<feature type="transmembrane region" description="Helical" evidence="6">
    <location>
        <begin position="140"/>
        <end position="159"/>
    </location>
</feature>
<feature type="transmembrane region" description="Helical" evidence="6">
    <location>
        <begin position="276"/>
        <end position="300"/>
    </location>
</feature>
<proteinExistence type="predicted"/>
<accession>A0A2V1DWY8</accession>
<feature type="chain" id="PRO_5016054050" evidence="7">
    <location>
        <begin position="21"/>
        <end position="467"/>
    </location>
</feature>
<sequence>MRSLSILAKVDLFMLPLMLAASFLAHLDKNSLAYASALGMTDDLHLHGSQYSWLSSLFYVGYLLMQFPNTYILTRMPIGKYLGTSLILWGACLPTMIAAKSFASAAVIRFMLGALEAGLLPTCIVLTSCWYRREEQPLRAALWFGPFSGIFGGVLAYLVGRTESETPAWKLLFIIYGASTVALGILCLFGLPDSHDNAWFLSESECKEARLRTLENRTGADMHKEWNFAHIQEALVDPKYWVVVVFAICQSITNAGITNFSPLILSGFGYSRELTLLLAAPQGGVALVIQVSASVLALYVQDIRCLLWILTCIPAAAGVMIIRFIDVTEYRVTALLGLYLTGFYNTSWVMAMSLISSNTAGATKKSFASVSMAICYAIGNIVGPHFFLDSQKPEYSLGISTMIISFVTMAICGSLYWSICMRQNRARDKQKYLLLPTEEVDEPENSKPIETDGDMTDFEMQAFRYTY</sequence>
<feature type="transmembrane region" description="Helical" evidence="6">
    <location>
        <begin position="332"/>
        <end position="355"/>
    </location>
</feature>
<reference evidence="9 10" key="1">
    <citation type="journal article" date="2018" name="Sci. Rep.">
        <title>Comparative genomics provides insights into the lifestyle and reveals functional heterogeneity of dark septate endophytic fungi.</title>
        <authorList>
            <person name="Knapp D.G."/>
            <person name="Nemeth J.B."/>
            <person name="Barry K."/>
            <person name="Hainaut M."/>
            <person name="Henrissat B."/>
            <person name="Johnson J."/>
            <person name="Kuo A."/>
            <person name="Lim J.H.P."/>
            <person name="Lipzen A."/>
            <person name="Nolan M."/>
            <person name="Ohm R.A."/>
            <person name="Tamas L."/>
            <person name="Grigoriev I.V."/>
            <person name="Spatafora J.W."/>
            <person name="Nagy L.G."/>
            <person name="Kovacs G.M."/>
        </authorList>
    </citation>
    <scope>NUCLEOTIDE SEQUENCE [LARGE SCALE GENOMIC DNA]</scope>
    <source>
        <strain evidence="9 10">DSE2036</strain>
    </source>
</reference>
<evidence type="ECO:0000256" key="6">
    <source>
        <dbReference type="SAM" id="Phobius"/>
    </source>
</evidence>
<dbReference type="OrthoDB" id="6730379at2759"/>
<comment type="subcellular location">
    <subcellularLocation>
        <location evidence="1">Membrane</location>
        <topology evidence="1">Multi-pass membrane protein</topology>
    </subcellularLocation>
</comment>
<dbReference type="GO" id="GO:0016020">
    <property type="term" value="C:membrane"/>
    <property type="evidence" value="ECO:0007669"/>
    <property type="project" value="UniProtKB-SubCell"/>
</dbReference>
<evidence type="ECO:0000256" key="2">
    <source>
        <dbReference type="ARBA" id="ARBA00022448"/>
    </source>
</evidence>
<keyword evidence="2" id="KW-0813">Transport</keyword>
<evidence type="ECO:0000256" key="1">
    <source>
        <dbReference type="ARBA" id="ARBA00004141"/>
    </source>
</evidence>